<dbReference type="Proteomes" id="UP000886523">
    <property type="component" value="Unassembled WGS sequence"/>
</dbReference>
<protein>
    <submittedName>
        <fullName evidence="1">Uncharacterized protein</fullName>
    </submittedName>
</protein>
<comment type="caution">
    <text evidence="1">The sequence shown here is derived from an EMBL/GenBank/DDBJ whole genome shotgun (WGS) entry which is preliminary data.</text>
</comment>
<organism evidence="1 2">
    <name type="scientific">Hydnum rufescens UP504</name>
    <dbReference type="NCBI Taxonomy" id="1448309"/>
    <lineage>
        <taxon>Eukaryota</taxon>
        <taxon>Fungi</taxon>
        <taxon>Dikarya</taxon>
        <taxon>Basidiomycota</taxon>
        <taxon>Agaricomycotina</taxon>
        <taxon>Agaricomycetes</taxon>
        <taxon>Cantharellales</taxon>
        <taxon>Hydnaceae</taxon>
        <taxon>Hydnum</taxon>
    </lineage>
</organism>
<sequence>MNSSACHYSSNPSAGSFSHPTSYSFSTPSFLSLSFPPTLSSLANTYASLGASGSTPPEWDEALSTNRSQYADPNTNPHVGYQDVTLVPQPALMPMWRPPFESTDRLAGCANQQWHWCPVRPESMGAVYPPRVPISGMYPPAGIALSLPIDPLANRWAYPGRPDYGLRATGTLAIIPGGASSHSAESANHFCK</sequence>
<accession>A0A9P6B3W4</accession>
<proteinExistence type="predicted"/>
<dbReference type="AlphaFoldDB" id="A0A9P6B3W4"/>
<dbReference type="EMBL" id="MU128933">
    <property type="protein sequence ID" value="KAF9517233.1"/>
    <property type="molecule type" value="Genomic_DNA"/>
</dbReference>
<name>A0A9P6B3W4_9AGAM</name>
<reference evidence="1" key="1">
    <citation type="journal article" date="2020" name="Nat. Commun.">
        <title>Large-scale genome sequencing of mycorrhizal fungi provides insights into the early evolution of symbiotic traits.</title>
        <authorList>
            <person name="Miyauchi S."/>
            <person name="Kiss E."/>
            <person name="Kuo A."/>
            <person name="Drula E."/>
            <person name="Kohler A."/>
            <person name="Sanchez-Garcia M."/>
            <person name="Morin E."/>
            <person name="Andreopoulos B."/>
            <person name="Barry K.W."/>
            <person name="Bonito G."/>
            <person name="Buee M."/>
            <person name="Carver A."/>
            <person name="Chen C."/>
            <person name="Cichocki N."/>
            <person name="Clum A."/>
            <person name="Culley D."/>
            <person name="Crous P.W."/>
            <person name="Fauchery L."/>
            <person name="Girlanda M."/>
            <person name="Hayes R.D."/>
            <person name="Keri Z."/>
            <person name="LaButti K."/>
            <person name="Lipzen A."/>
            <person name="Lombard V."/>
            <person name="Magnuson J."/>
            <person name="Maillard F."/>
            <person name="Murat C."/>
            <person name="Nolan M."/>
            <person name="Ohm R.A."/>
            <person name="Pangilinan J."/>
            <person name="Pereira M.F."/>
            <person name="Perotto S."/>
            <person name="Peter M."/>
            <person name="Pfister S."/>
            <person name="Riley R."/>
            <person name="Sitrit Y."/>
            <person name="Stielow J.B."/>
            <person name="Szollosi G."/>
            <person name="Zifcakova L."/>
            <person name="Stursova M."/>
            <person name="Spatafora J.W."/>
            <person name="Tedersoo L."/>
            <person name="Vaario L.M."/>
            <person name="Yamada A."/>
            <person name="Yan M."/>
            <person name="Wang P."/>
            <person name="Xu J."/>
            <person name="Bruns T."/>
            <person name="Baldrian P."/>
            <person name="Vilgalys R."/>
            <person name="Dunand C."/>
            <person name="Henrissat B."/>
            <person name="Grigoriev I.V."/>
            <person name="Hibbett D."/>
            <person name="Nagy L.G."/>
            <person name="Martin F.M."/>
        </authorList>
    </citation>
    <scope>NUCLEOTIDE SEQUENCE</scope>
    <source>
        <strain evidence="1">UP504</strain>
    </source>
</reference>
<evidence type="ECO:0000313" key="2">
    <source>
        <dbReference type="Proteomes" id="UP000886523"/>
    </source>
</evidence>
<gene>
    <name evidence="1" type="ORF">BS47DRAFT_548360</name>
</gene>
<evidence type="ECO:0000313" key="1">
    <source>
        <dbReference type="EMBL" id="KAF9517233.1"/>
    </source>
</evidence>
<keyword evidence="2" id="KW-1185">Reference proteome</keyword>